<dbReference type="Proteomes" id="UP000250043">
    <property type="component" value="Unassembled WGS sequence"/>
</dbReference>
<keyword evidence="1" id="KW-0812">Transmembrane</keyword>
<keyword evidence="3" id="KW-1185">Reference proteome</keyword>
<keyword evidence="1" id="KW-1133">Transmembrane helix</keyword>
<evidence type="ECO:0000256" key="1">
    <source>
        <dbReference type="SAM" id="Phobius"/>
    </source>
</evidence>
<feature type="transmembrane region" description="Helical" evidence="1">
    <location>
        <begin position="109"/>
        <end position="132"/>
    </location>
</feature>
<evidence type="ECO:0000313" key="2">
    <source>
        <dbReference type="EMBL" id="OCH93147.1"/>
    </source>
</evidence>
<dbReference type="AlphaFoldDB" id="A0A8E2DMR9"/>
<gene>
    <name evidence="2" type="ORF">OBBRIDRAFT_802152</name>
</gene>
<evidence type="ECO:0000313" key="3">
    <source>
        <dbReference type="Proteomes" id="UP000250043"/>
    </source>
</evidence>
<name>A0A8E2DMR9_9APHY</name>
<keyword evidence="1" id="KW-0472">Membrane</keyword>
<organism evidence="2 3">
    <name type="scientific">Obba rivulosa</name>
    <dbReference type="NCBI Taxonomy" id="1052685"/>
    <lineage>
        <taxon>Eukaryota</taxon>
        <taxon>Fungi</taxon>
        <taxon>Dikarya</taxon>
        <taxon>Basidiomycota</taxon>
        <taxon>Agaricomycotina</taxon>
        <taxon>Agaricomycetes</taxon>
        <taxon>Polyporales</taxon>
        <taxon>Gelatoporiaceae</taxon>
        <taxon>Obba</taxon>
    </lineage>
</organism>
<proteinExistence type="predicted"/>
<sequence>MALTATPIYTHSRDLVNLSRVVGIPWFSMLAADKFESQMFCAIKQAKIAKAAKLEILEKLNSNIKKPNDTLMITSKLSMQELVINFTGKMLTLKHKHILSEFCRFSGPAVLVMSSISMMGINLLAAHIMIFMACQCIIYDQIAARMADVMLSGLMWFKKELLRIFTLNSAYAQDILNSIHKGEKNKVEYMGNNMNSDSKGKMSQR</sequence>
<accession>A0A8E2DMR9</accession>
<reference evidence="2 3" key="1">
    <citation type="submission" date="2016-07" db="EMBL/GenBank/DDBJ databases">
        <title>Draft genome of the white-rot fungus Obba rivulosa 3A-2.</title>
        <authorList>
            <consortium name="DOE Joint Genome Institute"/>
            <person name="Miettinen O."/>
            <person name="Riley R."/>
            <person name="Acob R."/>
            <person name="Barry K."/>
            <person name="Cullen D."/>
            <person name="De Vries R."/>
            <person name="Hainaut M."/>
            <person name="Hatakka A."/>
            <person name="Henrissat B."/>
            <person name="Hilden K."/>
            <person name="Kuo R."/>
            <person name="Labutti K."/>
            <person name="Lipzen A."/>
            <person name="Makela M.R."/>
            <person name="Sandor L."/>
            <person name="Spatafora J.W."/>
            <person name="Grigoriev I.V."/>
            <person name="Hibbett D.S."/>
        </authorList>
    </citation>
    <scope>NUCLEOTIDE SEQUENCE [LARGE SCALE GENOMIC DNA]</scope>
    <source>
        <strain evidence="2 3">3A-2</strain>
    </source>
</reference>
<protein>
    <submittedName>
        <fullName evidence="2">Uncharacterized protein</fullName>
    </submittedName>
</protein>
<dbReference type="OrthoDB" id="2803695at2759"/>
<dbReference type="EMBL" id="KV722359">
    <property type="protein sequence ID" value="OCH93147.1"/>
    <property type="molecule type" value="Genomic_DNA"/>
</dbReference>